<evidence type="ECO:0000313" key="1">
    <source>
        <dbReference type="EMBL" id="ABJ08298.1"/>
    </source>
</evidence>
<gene>
    <name evidence="1" type="ordered locus">RPE_4374</name>
</gene>
<name>Q07ID6_RHOP5</name>
<dbReference type="InterPro" id="IPR050703">
    <property type="entry name" value="Flavin_MAO"/>
</dbReference>
<dbReference type="STRING" id="316055.RPE_4374"/>
<dbReference type="eggNOG" id="COG3349">
    <property type="taxonomic scope" value="Bacteria"/>
</dbReference>
<dbReference type="AlphaFoldDB" id="Q07ID6"/>
<proteinExistence type="predicted"/>
<organism evidence="1">
    <name type="scientific">Rhodopseudomonas palustris (strain BisA53)</name>
    <dbReference type="NCBI Taxonomy" id="316055"/>
    <lineage>
        <taxon>Bacteria</taxon>
        <taxon>Pseudomonadati</taxon>
        <taxon>Pseudomonadota</taxon>
        <taxon>Alphaproteobacteria</taxon>
        <taxon>Hyphomicrobiales</taxon>
        <taxon>Nitrobacteraceae</taxon>
        <taxon>Rhodopseudomonas</taxon>
    </lineage>
</organism>
<dbReference type="SUPFAM" id="SSF51905">
    <property type="entry name" value="FAD/NAD(P)-binding domain"/>
    <property type="match status" value="1"/>
</dbReference>
<sequence>MPRKQKVAILGGGVAALSAAFELTESDPSGELFDITIYTIGWRLGGKGAVGRNVDSRHRAEEHGLHVWAGFYDNAFSLVDRCYDALRKNGRAPPFGSLEKAFQGLNHAVLMRPSRHLEGEWEAPWRVFLPPNGKKPGSAGEEFMSLVDYLRLLVRGSVAQIRRVFSHNQFQQPDGEVPNKLTAAQRIAVLLDGVETMLGALPEDPRDVSPSQSKELQAPLRGILSELNKLKPPSDTAEQSLILCEIGFALAYGILKDGVLWEGFDCIDDQEWTDWMLANGCSRNSLESAIVRGCYDYVFGVLDGKRDVAAGTASRLLLKFVFAYKGSFFYVMRATMGELVFAPLYQVLRDRNVNFAFFSRVDAIELSPNGAFIDSIRITRQASVKDPPYCPWIWIEDGEGGCLPSWPSEPKYDLLCEGDELKAARIDLESAWTDWRNVGRQTLTRGDQFDVVVLGIGIGAFPTICRNLIDQLPPWKAMVDHVKTRPTLGLQVWTTIPTPELRWPFERTVLSGFAKPLDSWGDLSVMLPLEPGNGDDPKGLAFFVGAFPGHEPAPFTDSRFPQRERDRARALVLDWIKRDLPVLWPEILKRGHIDWTLLFDPEAGKAQQRLDAQYLRVNINPSDLYVLSVKGSVFKRLRADESGVDNLYLAGDWVRTGISAGCIEAAVMAGRAAASAISGVRMPMPHSSDYNDVDLPMAILPALDLLRNVTSRTVAGIGEFEGFCVLDRWRSDDLEAMLPPGLSLVDESAPAKTVARFETERAGEAAETGRDESAKASEQERTHHVVHIFARQRNVRPGFVPFGGANYLEITQLIPNVTHSETGVFRNTRFSYMPNLMLDWLPAVIVGKNLYGFNKQLASICADGDSFSIRSSGGTMSAWFERVGPPGRLSSHESIRAIQDMLNDPLIGLKEDGSFVYSFPRFGLKGATCQPVKGIVNLNRPFVSPARSLELQPLTEQDQRYPWGFRLISRWSLTSPFSLPFDQSHASSNNLRRVAAEYTDAFLGGVPFRRR</sequence>
<evidence type="ECO:0008006" key="2">
    <source>
        <dbReference type="Google" id="ProtNLM"/>
    </source>
</evidence>
<dbReference type="HOGENOM" id="CLU_010966_0_0_5"/>
<dbReference type="InterPro" id="IPR036188">
    <property type="entry name" value="FAD/NAD-bd_sf"/>
</dbReference>
<dbReference type="InterPro" id="IPR023375">
    <property type="entry name" value="ADC_dom_sf"/>
</dbReference>
<dbReference type="GO" id="GO:0016491">
    <property type="term" value="F:oxidoreductase activity"/>
    <property type="evidence" value="ECO:0007669"/>
    <property type="project" value="UniProtKB-ARBA"/>
</dbReference>
<dbReference type="PANTHER" id="PTHR43563">
    <property type="entry name" value="AMINE OXIDASE"/>
    <property type="match status" value="1"/>
</dbReference>
<dbReference type="SUPFAM" id="SSF160104">
    <property type="entry name" value="Acetoacetate decarboxylase-like"/>
    <property type="match status" value="1"/>
</dbReference>
<dbReference type="PANTHER" id="PTHR43563:SF1">
    <property type="entry name" value="AMINE OXIDASE [FLAVIN-CONTAINING] B"/>
    <property type="match status" value="1"/>
</dbReference>
<dbReference type="Pfam" id="PF13450">
    <property type="entry name" value="NAD_binding_8"/>
    <property type="match status" value="1"/>
</dbReference>
<dbReference type="KEGG" id="rpe:RPE_4374"/>
<dbReference type="EMBL" id="CP000463">
    <property type="protein sequence ID" value="ABJ08298.1"/>
    <property type="molecule type" value="Genomic_DNA"/>
</dbReference>
<protein>
    <recommendedName>
        <fullName evidence="2">Amine oxidase domain-containing protein</fullName>
    </recommendedName>
</protein>
<reference evidence="1" key="1">
    <citation type="submission" date="2006-09" db="EMBL/GenBank/DDBJ databases">
        <title>Complete sequence of Rhodopseudomonas palustris BisA53.</title>
        <authorList>
            <consortium name="US DOE Joint Genome Institute"/>
            <person name="Copeland A."/>
            <person name="Lucas S."/>
            <person name="Lapidus A."/>
            <person name="Barry K."/>
            <person name="Detter J.C."/>
            <person name="Glavina del Rio T."/>
            <person name="Hammon N."/>
            <person name="Israni S."/>
            <person name="Dalin E."/>
            <person name="Tice H."/>
            <person name="Pitluck S."/>
            <person name="Chain P."/>
            <person name="Malfatti S."/>
            <person name="Shin M."/>
            <person name="Vergez L."/>
            <person name="Schmutz J."/>
            <person name="Larimer F."/>
            <person name="Land M."/>
            <person name="Hauser L."/>
            <person name="Pelletier D.A."/>
            <person name="Kyrpides N."/>
            <person name="Kim E."/>
            <person name="Harwood C.S."/>
            <person name="Oda Y."/>
            <person name="Richardson P."/>
        </authorList>
    </citation>
    <scope>NUCLEOTIDE SEQUENCE [LARGE SCALE GENOMIC DNA]</scope>
    <source>
        <strain evidence="1">BisA53</strain>
    </source>
</reference>
<accession>Q07ID6</accession>